<evidence type="ECO:0000256" key="1">
    <source>
        <dbReference type="ARBA" id="ARBA00022908"/>
    </source>
</evidence>
<sequence length="448" mass="52370">MIYQPFDHITPQKNNTYDLPPEQEESDRTLTIKEVASLLNLSYSTVFAHRLKWGFFQMEGSRVWRVFRRDLDQRRKKKNNVIRLIGLTERKNGGKNKCQSANEEKYIGSILQRQTDDALDKCTKTEVRKKAQELHDKIKAELWDLAKLNKTPPRMFEEALLLYVEDAKNKKDFDTSRRHAIYWRAVFSGWELKNISGEDINANLPTHSTTHKKALSPSTKNRYRTSILRVMSLAYKNGWVDRVPYVPKYVEPKVRVRWITKAQAAALIANLNLAWMKNVCSFALLTGARMTEILSLTWDKVDFDRSIAIVSNDVAKSGKARALPLNKIALDLLKNLKQNRRNEYVFHRDTDKRIGRIDWHDFHQALNKSGIDNFRFHDLRHTWASWHVQAGTPLYTLKEMGGWETLEMVKKYAHLNATHMLEYAENVTFTPQSNDDFSQDNFYNVVNY</sequence>
<keyword evidence="1" id="KW-0229">DNA integration</keyword>
<dbReference type="InterPro" id="IPR002104">
    <property type="entry name" value="Integrase_catalytic"/>
</dbReference>
<dbReference type="SUPFAM" id="SSF56349">
    <property type="entry name" value="DNA breaking-rejoining enzymes"/>
    <property type="match status" value="1"/>
</dbReference>
<reference evidence="5" key="1">
    <citation type="journal article" date="2010" name="BMC Genomics">
        <title>A genomic perspective on the potential of Actinobacillus succinogenes for industrial succinate production.</title>
        <authorList>
            <person name="McKinlay J.B."/>
            <person name="Laivenieks M."/>
            <person name="Schindler B.D."/>
            <person name="McKinlay A.A."/>
            <person name="Siddaramappa S."/>
            <person name="Challacombe J.F."/>
            <person name="Lowry S.R."/>
            <person name="Clum A."/>
            <person name="Lapidus A.L."/>
            <person name="Burkhart K.B."/>
            <person name="Harkins V."/>
            <person name="Vieille C."/>
        </authorList>
    </citation>
    <scope>NUCLEOTIDE SEQUENCE [LARGE SCALE GENOMIC DNA]</scope>
    <source>
        <strain evidence="5">ATCC 55618 / DSM 22257 / CCUG 43843 / 130Z</strain>
    </source>
</reference>
<accession>A6VKB4</accession>
<dbReference type="InterPro" id="IPR011010">
    <property type="entry name" value="DNA_brk_join_enz"/>
</dbReference>
<dbReference type="InterPro" id="IPR050090">
    <property type="entry name" value="Tyrosine_recombinase_XerCD"/>
</dbReference>
<evidence type="ECO:0000313" key="5">
    <source>
        <dbReference type="Proteomes" id="UP000001114"/>
    </source>
</evidence>
<evidence type="ECO:0000313" key="4">
    <source>
        <dbReference type="EMBL" id="ABR73411.1"/>
    </source>
</evidence>
<name>A6VKB4_ACTSZ</name>
<dbReference type="InterPro" id="IPR013762">
    <property type="entry name" value="Integrase-like_cat_sf"/>
</dbReference>
<dbReference type="eggNOG" id="COG0582">
    <property type="taxonomic scope" value="Bacteria"/>
</dbReference>
<dbReference type="Pfam" id="PF00589">
    <property type="entry name" value="Phage_integrase"/>
    <property type="match status" value="1"/>
</dbReference>
<dbReference type="KEGG" id="asu:Asuc_0030"/>
<dbReference type="Gene3D" id="1.10.443.10">
    <property type="entry name" value="Intergrase catalytic core"/>
    <property type="match status" value="1"/>
</dbReference>
<protein>
    <submittedName>
        <fullName evidence="4">Phage integrase family protein</fullName>
    </submittedName>
</protein>
<dbReference type="PROSITE" id="PS51898">
    <property type="entry name" value="TYR_RECOMBINASE"/>
    <property type="match status" value="1"/>
</dbReference>
<dbReference type="Proteomes" id="UP000001114">
    <property type="component" value="Chromosome"/>
</dbReference>
<gene>
    <name evidence="4" type="ordered locus">Asuc_0030</name>
</gene>
<evidence type="ECO:0000259" key="3">
    <source>
        <dbReference type="PROSITE" id="PS51898"/>
    </source>
</evidence>
<dbReference type="PANTHER" id="PTHR30349">
    <property type="entry name" value="PHAGE INTEGRASE-RELATED"/>
    <property type="match status" value="1"/>
</dbReference>
<dbReference type="GO" id="GO:0015074">
    <property type="term" value="P:DNA integration"/>
    <property type="evidence" value="ECO:0007669"/>
    <property type="project" value="UniProtKB-KW"/>
</dbReference>
<dbReference type="GO" id="GO:0003677">
    <property type="term" value="F:DNA binding"/>
    <property type="evidence" value="ECO:0007669"/>
    <property type="project" value="InterPro"/>
</dbReference>
<dbReference type="CDD" id="cd00796">
    <property type="entry name" value="INT_Rci_Hp1_C"/>
    <property type="match status" value="1"/>
</dbReference>
<organism evidence="4 5">
    <name type="scientific">Actinobacillus succinogenes (strain ATCC 55618 / DSM 22257 / CCUG 43843 / 130Z)</name>
    <dbReference type="NCBI Taxonomy" id="339671"/>
    <lineage>
        <taxon>Bacteria</taxon>
        <taxon>Pseudomonadati</taxon>
        <taxon>Pseudomonadota</taxon>
        <taxon>Gammaproteobacteria</taxon>
        <taxon>Pasteurellales</taxon>
        <taxon>Pasteurellaceae</taxon>
        <taxon>Actinobacillus</taxon>
    </lineage>
</organism>
<feature type="domain" description="Tyr recombinase" evidence="3">
    <location>
        <begin position="254"/>
        <end position="425"/>
    </location>
</feature>
<keyword evidence="5" id="KW-1185">Reference proteome</keyword>
<dbReference type="STRING" id="339671.Asuc_0030"/>
<dbReference type="AlphaFoldDB" id="A6VKB4"/>
<dbReference type="EMBL" id="CP000746">
    <property type="protein sequence ID" value="ABR73411.1"/>
    <property type="molecule type" value="Genomic_DNA"/>
</dbReference>
<dbReference type="GO" id="GO:0006310">
    <property type="term" value="P:DNA recombination"/>
    <property type="evidence" value="ECO:0007669"/>
    <property type="project" value="UniProtKB-KW"/>
</dbReference>
<keyword evidence="2" id="KW-0233">DNA recombination</keyword>
<evidence type="ECO:0000256" key="2">
    <source>
        <dbReference type="ARBA" id="ARBA00023172"/>
    </source>
</evidence>
<dbReference type="PANTHER" id="PTHR30349:SF64">
    <property type="entry name" value="PROPHAGE INTEGRASE INTD-RELATED"/>
    <property type="match status" value="1"/>
</dbReference>
<proteinExistence type="predicted"/>
<dbReference type="HOGENOM" id="CLU_027562_17_7_6"/>